<dbReference type="Pfam" id="PF03773">
    <property type="entry name" value="ArsP_1"/>
    <property type="match status" value="1"/>
</dbReference>
<evidence type="ECO:0000256" key="5">
    <source>
        <dbReference type="ARBA" id="ARBA00022989"/>
    </source>
</evidence>
<evidence type="ECO:0000256" key="6">
    <source>
        <dbReference type="ARBA" id="ARBA00023136"/>
    </source>
</evidence>
<evidence type="ECO:0000256" key="2">
    <source>
        <dbReference type="ARBA" id="ARBA00006386"/>
    </source>
</evidence>
<dbReference type="PANTHER" id="PTHR43299">
    <property type="entry name" value="UPF0718 PROTEIN YRAQ"/>
    <property type="match status" value="1"/>
</dbReference>
<feature type="transmembrane region" description="Helical" evidence="7">
    <location>
        <begin position="46"/>
        <end position="65"/>
    </location>
</feature>
<feature type="transmembrane region" description="Helical" evidence="7">
    <location>
        <begin position="251"/>
        <end position="270"/>
    </location>
</feature>
<feature type="transmembrane region" description="Helical" evidence="7">
    <location>
        <begin position="149"/>
        <end position="167"/>
    </location>
</feature>
<dbReference type="AlphaFoldDB" id="A0A1G1XR11"/>
<sequence>MKKEINIFIFLVGLFLLFYFMPMDSALFTGAILSGFQLLNEYARQHVLTCLLPAFFIAGAISVFVKKDFILRYLGGQAKKYVSYSLASVSGSILAVCSCTILPLFAGIRKRGAGLGPAITFLFSGPAINIAAMFLTLSVLGFNIGLARIISAILMSILVGLSMQLIFREKPEDGKLFAEEYKEVAVGKKVLIVFFIAMIGILIVNGLQIDKTIKFSLMILLALITGGIAILKFQKDTIKEWLKETWNFTKMLLPILFIGVFVAGFIMPFLPRELIENLVGSNSVSANLAAAIFGAFMYFSTLTEIPILQALLAKGMNQGPALALLLAGPSLSLPNMLVIRKILGNKKTIVYVLLVIVYSAIAGLIFGGLV</sequence>
<evidence type="ECO:0000256" key="3">
    <source>
        <dbReference type="ARBA" id="ARBA00022475"/>
    </source>
</evidence>
<evidence type="ECO:0000256" key="7">
    <source>
        <dbReference type="SAM" id="Phobius"/>
    </source>
</evidence>
<dbReference type="PANTHER" id="PTHR43299:SF1">
    <property type="entry name" value="UPF0718 PROTEIN YRAQ"/>
    <property type="match status" value="1"/>
</dbReference>
<keyword evidence="3" id="KW-1003">Cell membrane</keyword>
<name>A0A1G1XR11_9BACT</name>
<feature type="transmembrane region" description="Helical" evidence="7">
    <location>
        <begin position="190"/>
        <end position="208"/>
    </location>
</feature>
<keyword evidence="5 7" id="KW-1133">Transmembrane helix</keyword>
<feature type="transmembrane region" description="Helical" evidence="7">
    <location>
        <begin position="215"/>
        <end position="231"/>
    </location>
</feature>
<organism evidence="8 9">
    <name type="scientific">Candidatus Buchananbacteria bacterium RBG_13_39_9</name>
    <dbReference type="NCBI Taxonomy" id="1797531"/>
    <lineage>
        <taxon>Bacteria</taxon>
        <taxon>Candidatus Buchananiibacteriota</taxon>
    </lineage>
</organism>
<evidence type="ECO:0000256" key="4">
    <source>
        <dbReference type="ARBA" id="ARBA00022692"/>
    </source>
</evidence>
<feature type="transmembrane region" description="Helical" evidence="7">
    <location>
        <begin position="282"/>
        <end position="299"/>
    </location>
</feature>
<dbReference type="InterPro" id="IPR005524">
    <property type="entry name" value="DUF318"/>
</dbReference>
<accession>A0A1G1XR11</accession>
<dbReference type="EMBL" id="MHIA01000013">
    <property type="protein sequence ID" value="OGY42458.1"/>
    <property type="molecule type" value="Genomic_DNA"/>
</dbReference>
<comment type="subcellular location">
    <subcellularLocation>
        <location evidence="1">Cell membrane</location>
        <topology evidence="1">Multi-pass membrane protein</topology>
    </subcellularLocation>
</comment>
<comment type="caution">
    <text evidence="8">The sequence shown here is derived from an EMBL/GenBank/DDBJ whole genome shotgun (WGS) entry which is preliminary data.</text>
</comment>
<keyword evidence="6 7" id="KW-0472">Membrane</keyword>
<dbReference type="Proteomes" id="UP000176260">
    <property type="component" value="Unassembled WGS sequence"/>
</dbReference>
<proteinExistence type="inferred from homology"/>
<evidence type="ECO:0000256" key="1">
    <source>
        <dbReference type="ARBA" id="ARBA00004651"/>
    </source>
</evidence>
<protein>
    <submittedName>
        <fullName evidence="8">Permease</fullName>
    </submittedName>
</protein>
<dbReference type="GO" id="GO:0005886">
    <property type="term" value="C:plasma membrane"/>
    <property type="evidence" value="ECO:0007669"/>
    <property type="project" value="UniProtKB-SubCell"/>
</dbReference>
<reference evidence="8 9" key="1">
    <citation type="journal article" date="2016" name="Nat. Commun.">
        <title>Thousands of microbial genomes shed light on interconnected biogeochemical processes in an aquifer system.</title>
        <authorList>
            <person name="Anantharaman K."/>
            <person name="Brown C.T."/>
            <person name="Hug L.A."/>
            <person name="Sharon I."/>
            <person name="Castelle C.J."/>
            <person name="Probst A.J."/>
            <person name="Thomas B.C."/>
            <person name="Singh A."/>
            <person name="Wilkins M.J."/>
            <person name="Karaoz U."/>
            <person name="Brodie E.L."/>
            <person name="Williams K.H."/>
            <person name="Hubbard S.S."/>
            <person name="Banfield J.F."/>
        </authorList>
    </citation>
    <scope>NUCLEOTIDE SEQUENCE [LARGE SCALE GENOMIC DNA]</scope>
</reference>
<gene>
    <name evidence="8" type="ORF">A2Y67_00270</name>
</gene>
<evidence type="ECO:0000313" key="8">
    <source>
        <dbReference type="EMBL" id="OGY42458.1"/>
    </source>
</evidence>
<feature type="transmembrane region" description="Helical" evidence="7">
    <location>
        <begin position="319"/>
        <end position="337"/>
    </location>
</feature>
<comment type="similarity">
    <text evidence="2">Belongs to the UPF0718 family.</text>
</comment>
<feature type="transmembrane region" description="Helical" evidence="7">
    <location>
        <begin position="349"/>
        <end position="369"/>
    </location>
</feature>
<feature type="transmembrane region" description="Helical" evidence="7">
    <location>
        <begin position="86"/>
        <end position="106"/>
    </location>
</feature>
<keyword evidence="4 7" id="KW-0812">Transmembrane</keyword>
<evidence type="ECO:0000313" key="9">
    <source>
        <dbReference type="Proteomes" id="UP000176260"/>
    </source>
</evidence>
<feature type="transmembrane region" description="Helical" evidence="7">
    <location>
        <begin position="118"/>
        <end position="142"/>
    </location>
</feature>